<accession>A0A0S4U1F2</accession>
<evidence type="ECO:0000313" key="1">
    <source>
        <dbReference type="EMBL" id="CUV16080.1"/>
    </source>
</evidence>
<sequence length="57" mass="6404">MHTMLEMSMDTDPKSVVWILQQFDAEQRVCEAGGACHHYVLRLRCASRLTAGATKPL</sequence>
<gene>
    <name evidence="1" type="ORF">PSS4_v1_30025</name>
</gene>
<dbReference type="EMBL" id="LN899821">
    <property type="protein sequence ID" value="CUV16080.1"/>
    <property type="molecule type" value="Genomic_DNA"/>
</dbReference>
<dbReference type="AlphaFoldDB" id="A0A0S4U1F2"/>
<proteinExistence type="predicted"/>
<name>A0A0S4U1F2_RALSL</name>
<reference evidence="1" key="1">
    <citation type="submission" date="2015-10" db="EMBL/GenBank/DDBJ databases">
        <authorList>
            <person name="Gilbert D.G."/>
        </authorList>
    </citation>
    <scope>NUCLEOTIDE SEQUENCE</scope>
    <source>
        <strain evidence="1">Phyl III-seqv23</strain>
    </source>
</reference>
<organism evidence="1">
    <name type="scientific">Ralstonia solanacearum</name>
    <name type="common">Pseudomonas solanacearum</name>
    <dbReference type="NCBI Taxonomy" id="305"/>
    <lineage>
        <taxon>Bacteria</taxon>
        <taxon>Pseudomonadati</taxon>
        <taxon>Pseudomonadota</taxon>
        <taxon>Betaproteobacteria</taxon>
        <taxon>Burkholderiales</taxon>
        <taxon>Burkholderiaceae</taxon>
        <taxon>Ralstonia</taxon>
        <taxon>Ralstonia solanacearum species complex</taxon>
    </lineage>
</organism>
<protein>
    <submittedName>
        <fullName evidence="1">Uncharacterized protein</fullName>
    </submittedName>
</protein>